<keyword evidence="2" id="KW-1185">Reference proteome</keyword>
<protein>
    <submittedName>
        <fullName evidence="1">Uncharacterized protein</fullName>
    </submittedName>
</protein>
<dbReference type="InterPro" id="IPR050617">
    <property type="entry name" value="E3_ligase_FN3/SPRY"/>
</dbReference>
<feature type="non-terminal residue" evidence="1">
    <location>
        <position position="86"/>
    </location>
</feature>
<dbReference type="PANTHER" id="PTHR24099">
    <property type="entry name" value="E3 UBIQUITIN-PROTEIN LIGASE TRIM36-RELATED"/>
    <property type="match status" value="1"/>
</dbReference>
<name>A0ABD0QMN3_CIRMR</name>
<gene>
    <name evidence="1" type="ORF">M9458_019164</name>
</gene>
<dbReference type="Gene3D" id="1.20.5.170">
    <property type="match status" value="1"/>
</dbReference>
<dbReference type="AlphaFoldDB" id="A0ABD0QMN3"/>
<dbReference type="EMBL" id="JAMKFB020000008">
    <property type="protein sequence ID" value="KAL0187494.1"/>
    <property type="molecule type" value="Genomic_DNA"/>
</dbReference>
<accession>A0ABD0QMN3</accession>
<organism evidence="1 2">
    <name type="scientific">Cirrhinus mrigala</name>
    <name type="common">Mrigala</name>
    <dbReference type="NCBI Taxonomy" id="683832"/>
    <lineage>
        <taxon>Eukaryota</taxon>
        <taxon>Metazoa</taxon>
        <taxon>Chordata</taxon>
        <taxon>Craniata</taxon>
        <taxon>Vertebrata</taxon>
        <taxon>Euteleostomi</taxon>
        <taxon>Actinopterygii</taxon>
        <taxon>Neopterygii</taxon>
        <taxon>Teleostei</taxon>
        <taxon>Ostariophysi</taxon>
        <taxon>Cypriniformes</taxon>
        <taxon>Cyprinidae</taxon>
        <taxon>Labeoninae</taxon>
        <taxon>Labeonini</taxon>
        <taxon>Cirrhinus</taxon>
    </lineage>
</organism>
<evidence type="ECO:0000313" key="1">
    <source>
        <dbReference type="EMBL" id="KAL0187494.1"/>
    </source>
</evidence>
<dbReference type="Proteomes" id="UP001529510">
    <property type="component" value="Unassembled WGS sequence"/>
</dbReference>
<sequence length="86" mass="10215">MQENGQLAERRANEHFERLFETLQERKTEMLRSIEQCRNLRVERLRTQVEEYQGMLENSGLVGYAQEVLKETDQSCFVQTAKLLHV</sequence>
<evidence type="ECO:0000313" key="2">
    <source>
        <dbReference type="Proteomes" id="UP001529510"/>
    </source>
</evidence>
<proteinExistence type="predicted"/>
<dbReference type="PANTHER" id="PTHR24099:SF18">
    <property type="entry name" value="E3 UBIQUITIN-PROTEIN LIGASE TRIM36"/>
    <property type="match status" value="1"/>
</dbReference>
<reference evidence="1 2" key="1">
    <citation type="submission" date="2024-05" db="EMBL/GenBank/DDBJ databases">
        <title>Genome sequencing and assembly of Indian major carp, Cirrhinus mrigala (Hamilton, 1822).</title>
        <authorList>
            <person name="Mohindra V."/>
            <person name="Chowdhury L.M."/>
            <person name="Lal K."/>
            <person name="Jena J.K."/>
        </authorList>
    </citation>
    <scope>NUCLEOTIDE SEQUENCE [LARGE SCALE GENOMIC DNA]</scope>
    <source>
        <strain evidence="1">CM1030</strain>
        <tissue evidence="1">Blood</tissue>
    </source>
</reference>
<comment type="caution">
    <text evidence="1">The sequence shown here is derived from an EMBL/GenBank/DDBJ whole genome shotgun (WGS) entry which is preliminary data.</text>
</comment>